<dbReference type="Proteomes" id="UP000317315">
    <property type="component" value="Unassembled WGS sequence"/>
</dbReference>
<dbReference type="EMBL" id="FXTM01000004">
    <property type="protein sequence ID" value="SMO42488.1"/>
    <property type="molecule type" value="Genomic_DNA"/>
</dbReference>
<dbReference type="Gene3D" id="3.40.50.10610">
    <property type="entry name" value="ABC-type transport auxiliary lipoprotein component"/>
    <property type="match status" value="1"/>
</dbReference>
<reference evidence="1 2" key="1">
    <citation type="submission" date="2017-05" db="EMBL/GenBank/DDBJ databases">
        <authorList>
            <person name="Varghese N."/>
            <person name="Submissions S."/>
        </authorList>
    </citation>
    <scope>NUCLEOTIDE SEQUENCE [LARGE SCALE GENOMIC DNA]</scope>
    <source>
        <strain evidence="1 2">DSM 16304</strain>
    </source>
</reference>
<gene>
    <name evidence="1" type="ORF">SAMN06269117_10424</name>
</gene>
<dbReference type="PROSITE" id="PS51257">
    <property type="entry name" value="PROKAR_LIPOPROTEIN"/>
    <property type="match status" value="1"/>
</dbReference>
<evidence type="ECO:0000313" key="1">
    <source>
        <dbReference type="EMBL" id="SMO42488.1"/>
    </source>
</evidence>
<dbReference type="AlphaFoldDB" id="A0A521B5V8"/>
<dbReference type="RefSeq" id="WP_142934096.1">
    <property type="nucleotide sequence ID" value="NZ_FXTM01000004.1"/>
</dbReference>
<evidence type="ECO:0000313" key="2">
    <source>
        <dbReference type="Proteomes" id="UP000317315"/>
    </source>
</evidence>
<sequence>MKSKIFVLILSVFFVLGCTQVSRVKVLPTKKNTLAVIPFENYTVTPLAGYRVASILEGVLRSKGYKVLNRVWSYSDQEPTEADFKKWWNKAIKEGATLIVYGSVNEFRYKTGIDGEPAVSVTVYFYNVNTKKVVWSATLSKSGLSFQSLGTVSQELFDKIFK</sequence>
<proteinExistence type="predicted"/>
<protein>
    <recommendedName>
        <fullName evidence="3">TolB amino-terminal domain-containing protein</fullName>
    </recommendedName>
</protein>
<keyword evidence="2" id="KW-1185">Reference proteome</keyword>
<name>A0A521B5V8_9BACT</name>
<evidence type="ECO:0008006" key="3">
    <source>
        <dbReference type="Google" id="ProtNLM"/>
    </source>
</evidence>
<organism evidence="1 2">
    <name type="scientific">Balnearium lithotrophicum</name>
    <dbReference type="NCBI Taxonomy" id="223788"/>
    <lineage>
        <taxon>Bacteria</taxon>
        <taxon>Pseudomonadati</taxon>
        <taxon>Aquificota</taxon>
        <taxon>Aquificia</taxon>
        <taxon>Desulfurobacteriales</taxon>
        <taxon>Desulfurobacteriaceae</taxon>
        <taxon>Balnearium</taxon>
    </lineage>
</organism>
<dbReference type="OrthoDB" id="9791579at2"/>
<accession>A0A521B5V8</accession>